<accession>A0A5N5SVP7</accession>
<feature type="region of interest" description="Disordered" evidence="11">
    <location>
        <begin position="259"/>
        <end position="286"/>
    </location>
</feature>
<dbReference type="FunFam" id="3.30.200.20:FF:000097">
    <property type="entry name" value="Probable serine/threonine-protein kinase nek1"/>
    <property type="match status" value="1"/>
</dbReference>
<reference evidence="13 14" key="1">
    <citation type="journal article" date="2019" name="PLoS Biol.">
        <title>Sex chromosomes control vertical transmission of feminizing Wolbachia symbionts in an isopod.</title>
        <authorList>
            <person name="Becking T."/>
            <person name="Chebbi M.A."/>
            <person name="Giraud I."/>
            <person name="Moumen B."/>
            <person name="Laverre T."/>
            <person name="Caubet Y."/>
            <person name="Peccoud J."/>
            <person name="Gilbert C."/>
            <person name="Cordaux R."/>
        </authorList>
    </citation>
    <scope>NUCLEOTIDE SEQUENCE [LARGE SCALE GENOMIC DNA]</scope>
    <source>
        <strain evidence="13">ANa2</strain>
        <tissue evidence="13">Whole body excluding digestive tract and cuticle</tissue>
    </source>
</reference>
<dbReference type="Pfam" id="PF00069">
    <property type="entry name" value="Pkinase"/>
    <property type="match status" value="2"/>
</dbReference>
<dbReference type="GO" id="GO:0004674">
    <property type="term" value="F:protein serine/threonine kinase activity"/>
    <property type="evidence" value="ECO:0007669"/>
    <property type="project" value="UniProtKB-KW"/>
</dbReference>
<feature type="region of interest" description="Disordered" evidence="11">
    <location>
        <begin position="313"/>
        <end position="333"/>
    </location>
</feature>
<dbReference type="EC" id="2.7.11.1" evidence="2"/>
<evidence type="ECO:0000313" key="14">
    <source>
        <dbReference type="Proteomes" id="UP000326759"/>
    </source>
</evidence>
<keyword evidence="4" id="KW-0808">Transferase</keyword>
<keyword evidence="5 10" id="KW-0547">Nucleotide-binding</keyword>
<organism evidence="13 14">
    <name type="scientific">Armadillidium nasatum</name>
    <dbReference type="NCBI Taxonomy" id="96803"/>
    <lineage>
        <taxon>Eukaryota</taxon>
        <taxon>Metazoa</taxon>
        <taxon>Ecdysozoa</taxon>
        <taxon>Arthropoda</taxon>
        <taxon>Crustacea</taxon>
        <taxon>Multicrustacea</taxon>
        <taxon>Malacostraca</taxon>
        <taxon>Eumalacostraca</taxon>
        <taxon>Peracarida</taxon>
        <taxon>Isopoda</taxon>
        <taxon>Oniscidea</taxon>
        <taxon>Crinocheta</taxon>
        <taxon>Armadillidiidae</taxon>
        <taxon>Armadillidium</taxon>
    </lineage>
</organism>
<keyword evidence="6 13" id="KW-0418">Kinase</keyword>
<proteinExistence type="inferred from homology"/>
<dbReference type="AlphaFoldDB" id="A0A5N5SVP7"/>
<feature type="compositionally biased region" description="Polar residues" evidence="11">
    <location>
        <begin position="271"/>
        <end position="286"/>
    </location>
</feature>
<dbReference type="SUPFAM" id="SSF56112">
    <property type="entry name" value="Protein kinase-like (PK-like)"/>
    <property type="match status" value="1"/>
</dbReference>
<evidence type="ECO:0000256" key="5">
    <source>
        <dbReference type="ARBA" id="ARBA00022741"/>
    </source>
</evidence>
<dbReference type="InterPro" id="IPR000719">
    <property type="entry name" value="Prot_kinase_dom"/>
</dbReference>
<dbReference type="InterPro" id="IPR051131">
    <property type="entry name" value="NEK_Ser/Thr_kinase_NIMA"/>
</dbReference>
<dbReference type="PROSITE" id="PS00107">
    <property type="entry name" value="PROTEIN_KINASE_ATP"/>
    <property type="match status" value="1"/>
</dbReference>
<dbReference type="Proteomes" id="UP000326759">
    <property type="component" value="Unassembled WGS sequence"/>
</dbReference>
<feature type="domain" description="Protein kinase" evidence="12">
    <location>
        <begin position="18"/>
        <end position="232"/>
    </location>
</feature>
<evidence type="ECO:0000256" key="8">
    <source>
        <dbReference type="ARBA" id="ARBA00047899"/>
    </source>
</evidence>
<dbReference type="SMART" id="SM00220">
    <property type="entry name" value="S_TKc"/>
    <property type="match status" value="1"/>
</dbReference>
<dbReference type="InterPro" id="IPR011009">
    <property type="entry name" value="Kinase-like_dom_sf"/>
</dbReference>
<protein>
    <recommendedName>
        <fullName evidence="2">non-specific serine/threonine protein kinase</fullName>
        <ecNumber evidence="2">2.7.11.1</ecNumber>
    </recommendedName>
</protein>
<evidence type="ECO:0000313" key="13">
    <source>
        <dbReference type="EMBL" id="KAB7497985.1"/>
    </source>
</evidence>
<evidence type="ECO:0000256" key="6">
    <source>
        <dbReference type="ARBA" id="ARBA00022777"/>
    </source>
</evidence>
<evidence type="ECO:0000256" key="3">
    <source>
        <dbReference type="ARBA" id="ARBA00022527"/>
    </source>
</evidence>
<evidence type="ECO:0000256" key="4">
    <source>
        <dbReference type="ARBA" id="ARBA00022679"/>
    </source>
</evidence>
<dbReference type="Gene3D" id="1.10.510.10">
    <property type="entry name" value="Transferase(Phosphotransferase) domain 1"/>
    <property type="match status" value="1"/>
</dbReference>
<dbReference type="PROSITE" id="PS50011">
    <property type="entry name" value="PROTEIN_KINASE_DOM"/>
    <property type="match status" value="1"/>
</dbReference>
<sequence length="413" mass="47061">MPKMVMQQQFADSTGDKYKKILKIGCGTFGEAWLVNSVCSGRSYVMKEVKVTDLSEDELEKTQREASVLARCKHINIIRYKESFLIGSPLTMCLVMEYADGDLKTQNIFLTHKNIVKVGDFGIARFLRTKQELATTAIGTPYYLSPEICLRKPYNYRSDMWSVGCILYELCALRHPFEANDFESLVLKILQGSYPPVSCTYSKLMHDLITVLLRTNPEQRPSAEEILIIPGLRTIVQGYLKKHEEIMANFASSKLTPTSFDSPGLQKHSQDYSPSEVMSPTGTKSKLSPFNQEIIAKKSSPQNKFKFEMNHLQEAQSSPKCEKKDRETQTPPDWILKPKKECFENFDNKYINGYHISNYQDQRETKVAIVSPVKELPPKEEQSPKDIKRVDGKPPVLGKTFTVNSVEKMIQTI</sequence>
<dbReference type="Gene3D" id="3.30.200.20">
    <property type="entry name" value="Phosphorylase Kinase, domain 1"/>
    <property type="match status" value="1"/>
</dbReference>
<evidence type="ECO:0000256" key="9">
    <source>
        <dbReference type="ARBA" id="ARBA00048679"/>
    </source>
</evidence>
<keyword evidence="14" id="KW-1185">Reference proteome</keyword>
<comment type="catalytic activity">
    <reaction evidence="8">
        <text>L-threonyl-[protein] + ATP = O-phospho-L-threonyl-[protein] + ADP + H(+)</text>
        <dbReference type="Rhea" id="RHEA:46608"/>
        <dbReference type="Rhea" id="RHEA-COMP:11060"/>
        <dbReference type="Rhea" id="RHEA-COMP:11605"/>
        <dbReference type="ChEBI" id="CHEBI:15378"/>
        <dbReference type="ChEBI" id="CHEBI:30013"/>
        <dbReference type="ChEBI" id="CHEBI:30616"/>
        <dbReference type="ChEBI" id="CHEBI:61977"/>
        <dbReference type="ChEBI" id="CHEBI:456216"/>
        <dbReference type="EC" id="2.7.11.1"/>
    </reaction>
</comment>
<evidence type="ECO:0000256" key="10">
    <source>
        <dbReference type="PROSITE-ProRule" id="PRU10141"/>
    </source>
</evidence>
<evidence type="ECO:0000259" key="12">
    <source>
        <dbReference type="PROSITE" id="PS50011"/>
    </source>
</evidence>
<dbReference type="GO" id="GO:0005524">
    <property type="term" value="F:ATP binding"/>
    <property type="evidence" value="ECO:0007669"/>
    <property type="project" value="UniProtKB-UniRule"/>
</dbReference>
<evidence type="ECO:0000256" key="2">
    <source>
        <dbReference type="ARBA" id="ARBA00012513"/>
    </source>
</evidence>
<evidence type="ECO:0000256" key="1">
    <source>
        <dbReference type="ARBA" id="ARBA00010886"/>
    </source>
</evidence>
<evidence type="ECO:0000256" key="11">
    <source>
        <dbReference type="SAM" id="MobiDB-lite"/>
    </source>
</evidence>
<feature type="binding site" evidence="10">
    <location>
        <position position="47"/>
    </location>
    <ligand>
        <name>ATP</name>
        <dbReference type="ChEBI" id="CHEBI:30616"/>
    </ligand>
</feature>
<dbReference type="EMBL" id="SEYY01019700">
    <property type="protein sequence ID" value="KAB7497985.1"/>
    <property type="molecule type" value="Genomic_DNA"/>
</dbReference>
<gene>
    <name evidence="13" type="primary">NEK1</name>
    <name evidence="13" type="ORF">Anas_03679</name>
</gene>
<comment type="caution">
    <text evidence="13">The sequence shown here is derived from an EMBL/GenBank/DDBJ whole genome shotgun (WGS) entry which is preliminary data.</text>
</comment>
<name>A0A5N5SVP7_9CRUS</name>
<dbReference type="InterPro" id="IPR017441">
    <property type="entry name" value="Protein_kinase_ATP_BS"/>
</dbReference>
<keyword evidence="3" id="KW-0723">Serine/threonine-protein kinase</keyword>
<comment type="catalytic activity">
    <reaction evidence="9">
        <text>L-seryl-[protein] + ATP = O-phospho-L-seryl-[protein] + ADP + H(+)</text>
        <dbReference type="Rhea" id="RHEA:17989"/>
        <dbReference type="Rhea" id="RHEA-COMP:9863"/>
        <dbReference type="Rhea" id="RHEA-COMP:11604"/>
        <dbReference type="ChEBI" id="CHEBI:15378"/>
        <dbReference type="ChEBI" id="CHEBI:29999"/>
        <dbReference type="ChEBI" id="CHEBI:30616"/>
        <dbReference type="ChEBI" id="CHEBI:83421"/>
        <dbReference type="ChEBI" id="CHEBI:456216"/>
        <dbReference type="EC" id="2.7.11.1"/>
    </reaction>
</comment>
<dbReference type="PANTHER" id="PTHR44899">
    <property type="entry name" value="CAMK FAMILY PROTEIN KINASE"/>
    <property type="match status" value="1"/>
</dbReference>
<comment type="similarity">
    <text evidence="1">Belongs to the protein kinase superfamily. NEK Ser/Thr protein kinase family. NIMA subfamily.</text>
</comment>
<evidence type="ECO:0000256" key="7">
    <source>
        <dbReference type="ARBA" id="ARBA00022840"/>
    </source>
</evidence>
<dbReference type="PANTHER" id="PTHR44899:SF3">
    <property type="entry name" value="SERINE_THREONINE-PROTEIN KINASE NEK1"/>
    <property type="match status" value="1"/>
</dbReference>
<keyword evidence="7 10" id="KW-0067">ATP-binding</keyword>
<dbReference type="OrthoDB" id="248923at2759"/>